<dbReference type="Pfam" id="PF01370">
    <property type="entry name" value="Epimerase"/>
    <property type="match status" value="1"/>
</dbReference>
<dbReference type="EC" id="5.1.3.26" evidence="2"/>
<dbReference type="InterPro" id="IPR051783">
    <property type="entry name" value="NAD(P)-dependent_oxidoreduct"/>
</dbReference>
<accession>A0A5E7HVY2</accession>
<dbReference type="InterPro" id="IPR036291">
    <property type="entry name" value="NAD(P)-bd_dom_sf"/>
</dbReference>
<dbReference type="GO" id="GO:0005737">
    <property type="term" value="C:cytoplasm"/>
    <property type="evidence" value="ECO:0007669"/>
    <property type="project" value="TreeGrafter"/>
</dbReference>
<evidence type="ECO:0000259" key="1">
    <source>
        <dbReference type="Pfam" id="PF01370"/>
    </source>
</evidence>
<dbReference type="InterPro" id="IPR001509">
    <property type="entry name" value="Epimerase_deHydtase"/>
</dbReference>
<gene>
    <name evidence="2" type="primary">gnu</name>
    <name evidence="2" type="ORF">PS673_02712</name>
</gene>
<organism evidence="2 3">
    <name type="scientific">Pseudomonas fluorescens</name>
    <dbReference type="NCBI Taxonomy" id="294"/>
    <lineage>
        <taxon>Bacteria</taxon>
        <taxon>Pseudomonadati</taxon>
        <taxon>Pseudomonadota</taxon>
        <taxon>Gammaproteobacteria</taxon>
        <taxon>Pseudomonadales</taxon>
        <taxon>Pseudomonadaceae</taxon>
        <taxon>Pseudomonas</taxon>
    </lineage>
</organism>
<evidence type="ECO:0000313" key="2">
    <source>
        <dbReference type="EMBL" id="VVM89595.1"/>
    </source>
</evidence>
<proteinExistence type="predicted"/>
<evidence type="ECO:0000313" key="3">
    <source>
        <dbReference type="Proteomes" id="UP000344274"/>
    </source>
</evidence>
<name>A0A5E7HVY2_PSEFL</name>
<dbReference type="GO" id="GO:0004029">
    <property type="term" value="F:aldehyde dehydrogenase (NAD+) activity"/>
    <property type="evidence" value="ECO:0007669"/>
    <property type="project" value="TreeGrafter"/>
</dbReference>
<dbReference type="GO" id="GO:0016853">
    <property type="term" value="F:isomerase activity"/>
    <property type="evidence" value="ECO:0007669"/>
    <property type="project" value="UniProtKB-KW"/>
</dbReference>
<dbReference type="EMBL" id="CABVHB010000018">
    <property type="protein sequence ID" value="VVM89595.1"/>
    <property type="molecule type" value="Genomic_DNA"/>
</dbReference>
<dbReference type="SUPFAM" id="SSF51735">
    <property type="entry name" value="NAD(P)-binding Rossmann-fold domains"/>
    <property type="match status" value="1"/>
</dbReference>
<dbReference type="PANTHER" id="PTHR48079">
    <property type="entry name" value="PROTEIN YEEZ"/>
    <property type="match status" value="1"/>
</dbReference>
<dbReference type="Gene3D" id="3.40.50.720">
    <property type="entry name" value="NAD(P)-binding Rossmann-like Domain"/>
    <property type="match status" value="1"/>
</dbReference>
<sequence>MTIDSVQVPLRIVVTGASGFVGSAVVSALDKVERYSPVAVVRSKKDSQKLSLSVFSVPDISSATDWSAGVKDAAVVVHAAARVHVMKEVEQDALAEFRKVNVEGTVNLARQAAAAGVKRFIFISSIKVNGEQTDFDKPFTADDEPAPSDAYGVSKKEAEDALRVISKETGMEVVIIRPTLVYGPGVKANFRNMMTWLNKGIPLPFGSIHNKRSLVSLDNLVSLIMVCIEHPNAAGQTFLVSDGIDLSTTELLQRTARALGVKSRLVPVPAKMLAFCAVALGRRSLSQRLCGSLQVDIQKTRHLLGWYPAVSVEDALDKTAKEFLEHH</sequence>
<dbReference type="Proteomes" id="UP000344274">
    <property type="component" value="Unassembled WGS sequence"/>
</dbReference>
<reference evidence="2 3" key="1">
    <citation type="submission" date="2019-09" db="EMBL/GenBank/DDBJ databases">
        <authorList>
            <person name="Chandra G."/>
            <person name="Truman W A."/>
        </authorList>
    </citation>
    <scope>NUCLEOTIDE SEQUENCE [LARGE SCALE GENOMIC DNA]</scope>
    <source>
        <strain evidence="2">PS673</strain>
    </source>
</reference>
<dbReference type="RefSeq" id="WP_154860271.1">
    <property type="nucleotide sequence ID" value="NZ_CABVHB010000018.1"/>
</dbReference>
<dbReference type="AlphaFoldDB" id="A0A5E7HVY2"/>
<protein>
    <submittedName>
        <fullName evidence="2">N-acetyl-alpha-D-glucosaminyl-diphospho-ditrans, octacis-undecaprenol 4-epimerase</fullName>
        <ecNumber evidence="2">5.1.3.26</ecNumber>
    </submittedName>
</protein>
<feature type="domain" description="NAD-dependent epimerase/dehydratase" evidence="1">
    <location>
        <begin position="12"/>
        <end position="237"/>
    </location>
</feature>
<dbReference type="PANTHER" id="PTHR48079:SF6">
    <property type="entry name" value="NAD(P)-BINDING DOMAIN-CONTAINING PROTEIN-RELATED"/>
    <property type="match status" value="1"/>
</dbReference>
<keyword evidence="2" id="KW-0413">Isomerase</keyword>
<dbReference type="CDD" id="cd05232">
    <property type="entry name" value="UDP_G4E_4_SDR_e"/>
    <property type="match status" value="1"/>
</dbReference>